<dbReference type="Proteomes" id="UP000521922">
    <property type="component" value="Unassembled WGS sequence"/>
</dbReference>
<protein>
    <submittedName>
        <fullName evidence="1">Uncharacterized protein</fullName>
    </submittedName>
</protein>
<proteinExistence type="predicted"/>
<dbReference type="RefSeq" id="WP_179754962.1">
    <property type="nucleotide sequence ID" value="NZ_BAAAGN010000026.1"/>
</dbReference>
<organism evidence="1 2">
    <name type="scientific">Kineococcus aurantiacus</name>
    <dbReference type="NCBI Taxonomy" id="37633"/>
    <lineage>
        <taxon>Bacteria</taxon>
        <taxon>Bacillati</taxon>
        <taxon>Actinomycetota</taxon>
        <taxon>Actinomycetes</taxon>
        <taxon>Kineosporiales</taxon>
        <taxon>Kineosporiaceae</taxon>
        <taxon>Kineococcus</taxon>
    </lineage>
</organism>
<dbReference type="EMBL" id="JACCBB010000001">
    <property type="protein sequence ID" value="NYD24521.1"/>
    <property type="molecule type" value="Genomic_DNA"/>
</dbReference>
<evidence type="ECO:0000313" key="2">
    <source>
        <dbReference type="Proteomes" id="UP000521922"/>
    </source>
</evidence>
<name>A0A7Y9DPP7_9ACTN</name>
<accession>A0A7Y9DPP7</accession>
<evidence type="ECO:0000313" key="1">
    <source>
        <dbReference type="EMBL" id="NYD24521.1"/>
    </source>
</evidence>
<reference evidence="1 2" key="1">
    <citation type="submission" date="2020-07" db="EMBL/GenBank/DDBJ databases">
        <title>Sequencing the genomes of 1000 actinobacteria strains.</title>
        <authorList>
            <person name="Klenk H.-P."/>
        </authorList>
    </citation>
    <scope>NUCLEOTIDE SEQUENCE [LARGE SCALE GENOMIC DNA]</scope>
    <source>
        <strain evidence="1 2">DSM 7487</strain>
    </source>
</reference>
<dbReference type="AlphaFoldDB" id="A0A7Y9DPP7"/>
<sequence>MPLPISHPHQRYSVSGYQETDLPSGAVAWSVNLLRYGQGFGLATDHGLGGPVDWAFTDSGYGREFLTAAAELHPGAANPGDVLVEELITIRQLNALEEVAYCLDDDRFEERGEHRVAEPGRSFLDVRRELASRFADRNPRIWDKSVSAMVPVAPEPPATPAG</sequence>
<keyword evidence="2" id="KW-1185">Reference proteome</keyword>
<gene>
    <name evidence="1" type="ORF">BJ968_004061</name>
</gene>
<comment type="caution">
    <text evidence="1">The sequence shown here is derived from an EMBL/GenBank/DDBJ whole genome shotgun (WGS) entry which is preliminary data.</text>
</comment>